<organism evidence="1 2">
    <name type="scientific">Staphylococcus phage SCH1</name>
    <dbReference type="NCBI Taxonomy" id="1913581"/>
    <lineage>
        <taxon>Viruses</taxon>
        <taxon>Duplodnaviria</taxon>
        <taxon>Heunggongvirae</taxon>
        <taxon>Uroviricota</taxon>
        <taxon>Caudoviricetes</taxon>
        <taxon>Rountreeviridae</taxon>
        <taxon>Rakietenvirinae</taxon>
        <taxon>Rosenblumvirus</taxon>
        <taxon>Rosenblumvirus SCH1</taxon>
    </lineage>
</organism>
<accession>A0A1J0MIE1</accession>
<sequence>MNITTTLNTKKLINYILDNRDCFMNKITKFTSLSGKCVVFVRYGEISIEYYDSDTKYNNDLFTLDIDVDINKHVFNCLKVYYIEHTEDINIIYKKGVYMGCTIDDVLSYFEKPLESDITIIYQNKVIYDNGKVIDHE</sequence>
<reference evidence="1 2" key="1">
    <citation type="submission" date="2016-10" db="EMBL/GenBank/DDBJ databases">
        <title>Antibacterial composition for prophylaxis and treatment of hospital infections (variants), strains of bacteriophages, used for obtaining thereof.</title>
        <authorList>
            <person name="Aleshkin A.V."/>
            <person name="Volozhantsev N.V."/>
            <person name="Verevkin V.V."/>
            <person name="Krasilnikova V.M."/>
            <person name="Myakinina V.P."/>
            <person name="Popova A.V."/>
            <person name="Svetoch E.A."/>
        </authorList>
    </citation>
    <scope>NUCLEOTIDE SEQUENCE [LARGE SCALE GENOMIC DNA]</scope>
    <source>
        <strain evidence="1 2">SCH1</strain>
    </source>
</reference>
<dbReference type="RefSeq" id="YP_009787904.1">
    <property type="nucleotide sequence ID" value="NC_047788.1"/>
</dbReference>
<dbReference type="EMBL" id="KY000084">
    <property type="protein sequence ID" value="APD20932.1"/>
    <property type="molecule type" value="Genomic_DNA"/>
</dbReference>
<name>A0A1J0MIE1_9CAUD</name>
<evidence type="ECO:0000313" key="1">
    <source>
        <dbReference type="EMBL" id="APD20932.1"/>
    </source>
</evidence>
<dbReference type="KEGG" id="vg:54978019"/>
<dbReference type="GeneID" id="54978019"/>
<keyword evidence="2" id="KW-1185">Reference proteome</keyword>
<evidence type="ECO:0000313" key="2">
    <source>
        <dbReference type="Proteomes" id="UP000225866"/>
    </source>
</evidence>
<proteinExistence type="predicted"/>
<protein>
    <submittedName>
        <fullName evidence="1">Uncharacterized protein</fullName>
    </submittedName>
</protein>
<dbReference type="Proteomes" id="UP000225866">
    <property type="component" value="Segment"/>
</dbReference>